<proteinExistence type="predicted"/>
<dbReference type="Proteomes" id="UP000319700">
    <property type="component" value="Unassembled WGS sequence"/>
</dbReference>
<organism evidence="2 3">
    <name type="scientific">Flavobacterium pectinovorum</name>
    <dbReference type="NCBI Taxonomy" id="29533"/>
    <lineage>
        <taxon>Bacteria</taxon>
        <taxon>Pseudomonadati</taxon>
        <taxon>Bacteroidota</taxon>
        <taxon>Flavobacteriia</taxon>
        <taxon>Flavobacteriales</taxon>
        <taxon>Flavobacteriaceae</taxon>
        <taxon>Flavobacterium</taxon>
    </lineage>
</organism>
<protein>
    <submittedName>
        <fullName evidence="2">Uncharacterized protein</fullName>
    </submittedName>
</protein>
<reference evidence="2 3" key="1">
    <citation type="journal article" date="2019" name="Environ. Microbiol.">
        <title>Species interactions and distinct microbial communities in high Arctic permafrost affected cryosols are associated with the CH4 and CO2 gas fluxes.</title>
        <authorList>
            <person name="Altshuler I."/>
            <person name="Hamel J."/>
            <person name="Turney S."/>
            <person name="Magnuson E."/>
            <person name="Levesque R."/>
            <person name="Greer C."/>
            <person name="Whyte L.G."/>
        </authorList>
    </citation>
    <scope>NUCLEOTIDE SEQUENCE [LARGE SCALE GENOMIC DNA]</scope>
    <source>
        <strain evidence="2 3">42</strain>
    </source>
</reference>
<feature type="transmembrane region" description="Helical" evidence="1">
    <location>
        <begin position="43"/>
        <end position="66"/>
    </location>
</feature>
<evidence type="ECO:0000313" key="2">
    <source>
        <dbReference type="EMBL" id="TPG38828.1"/>
    </source>
</evidence>
<dbReference type="EMBL" id="RCZH01000009">
    <property type="protein sequence ID" value="TPG38828.1"/>
    <property type="molecule type" value="Genomic_DNA"/>
</dbReference>
<keyword evidence="1" id="KW-0472">Membrane</keyword>
<feature type="transmembrane region" description="Helical" evidence="1">
    <location>
        <begin position="12"/>
        <end position="31"/>
    </location>
</feature>
<evidence type="ECO:0000313" key="3">
    <source>
        <dbReference type="Proteomes" id="UP000319700"/>
    </source>
</evidence>
<evidence type="ECO:0000256" key="1">
    <source>
        <dbReference type="SAM" id="Phobius"/>
    </source>
</evidence>
<accession>A0A502EM65</accession>
<keyword evidence="1" id="KW-0812">Transmembrane</keyword>
<gene>
    <name evidence="2" type="ORF">EAH81_15230</name>
</gene>
<dbReference type="AlphaFoldDB" id="A0A502EM65"/>
<keyword evidence="1" id="KW-1133">Transmembrane helix</keyword>
<comment type="caution">
    <text evidence="2">The sequence shown here is derived from an EMBL/GenBank/DDBJ whole genome shotgun (WGS) entry which is preliminary data.</text>
</comment>
<name>A0A502EM65_9FLAO</name>
<sequence>MKKTRLNKLEKTALVVCGIFIMGMIFGYLSGRYRFNDFGILYHFFWISNYIFVLSSFVYGIVNAILIFKENYNWKRKLIWSITSLLPFLYFVIMMTIGMLL</sequence>
<feature type="transmembrane region" description="Helical" evidence="1">
    <location>
        <begin position="78"/>
        <end position="100"/>
    </location>
</feature>
<keyword evidence="3" id="KW-1185">Reference proteome</keyword>